<organism evidence="6 7">
    <name type="scientific">Alkalibacillus silvisoli</name>
    <dbReference type="NCBI Taxonomy" id="392823"/>
    <lineage>
        <taxon>Bacteria</taxon>
        <taxon>Bacillati</taxon>
        <taxon>Bacillota</taxon>
        <taxon>Bacilli</taxon>
        <taxon>Bacillales</taxon>
        <taxon>Bacillaceae</taxon>
        <taxon>Alkalibacillus</taxon>
    </lineage>
</organism>
<comment type="subcellular location">
    <subcellularLocation>
        <location evidence="1">Membrane</location>
        <topology evidence="1">Multi-pass membrane protein</topology>
    </subcellularLocation>
</comment>
<name>A0ABN0ZUA2_9BACI</name>
<protein>
    <submittedName>
        <fullName evidence="6">Alkylpyrone methyltransferase</fullName>
    </submittedName>
</protein>
<keyword evidence="2 5" id="KW-0812">Transmembrane</keyword>
<dbReference type="EMBL" id="BAAACZ010000009">
    <property type="protein sequence ID" value="GAA0459224.1"/>
    <property type="molecule type" value="Genomic_DNA"/>
</dbReference>
<evidence type="ECO:0000256" key="4">
    <source>
        <dbReference type="ARBA" id="ARBA00023136"/>
    </source>
</evidence>
<evidence type="ECO:0000256" key="1">
    <source>
        <dbReference type="ARBA" id="ARBA00004141"/>
    </source>
</evidence>
<keyword evidence="7" id="KW-1185">Reference proteome</keyword>
<keyword evidence="6" id="KW-0489">Methyltransferase</keyword>
<dbReference type="InterPro" id="IPR052527">
    <property type="entry name" value="Metal_cation-efflux_comp"/>
</dbReference>
<dbReference type="Gene3D" id="1.20.120.1630">
    <property type="match status" value="1"/>
</dbReference>
<dbReference type="PANTHER" id="PTHR43847">
    <property type="entry name" value="BLL3993 PROTEIN"/>
    <property type="match status" value="1"/>
</dbReference>
<feature type="transmembrane region" description="Helical" evidence="5">
    <location>
        <begin position="122"/>
        <end position="152"/>
    </location>
</feature>
<evidence type="ECO:0000256" key="3">
    <source>
        <dbReference type="ARBA" id="ARBA00022989"/>
    </source>
</evidence>
<reference evidence="6 7" key="1">
    <citation type="journal article" date="2019" name="Int. J. Syst. Evol. Microbiol.">
        <title>The Global Catalogue of Microorganisms (GCM) 10K type strain sequencing project: providing services to taxonomists for standard genome sequencing and annotation.</title>
        <authorList>
            <consortium name="The Broad Institute Genomics Platform"/>
            <consortium name="The Broad Institute Genome Sequencing Center for Infectious Disease"/>
            <person name="Wu L."/>
            <person name="Ma J."/>
        </authorList>
    </citation>
    <scope>NUCLEOTIDE SEQUENCE [LARGE SCALE GENOMIC DNA]</scope>
    <source>
        <strain evidence="6 7">JCM 14193</strain>
    </source>
</reference>
<sequence length="172" mass="20076">MVFILLIIYLIALRLLELAIAKSNARYQTERGAIVVKDQYYPLIVITHVLFFVSLTIESYVTHQFDQSLPMVLFGVFIILQILRFWVILSLGRYWNTKVVINPKSGGLVKKGLYKYIKHPNYWVVFFELLVIPLMFAAYITAVIFPAAHIFLMTKRIPLENEALKKYSKMKE</sequence>
<gene>
    <name evidence="6" type="primary">bpsB</name>
    <name evidence="6" type="ORF">GCM10008935_13110</name>
</gene>
<dbReference type="PANTHER" id="PTHR43847:SF1">
    <property type="entry name" value="BLL3993 PROTEIN"/>
    <property type="match status" value="1"/>
</dbReference>
<comment type="caution">
    <text evidence="6">The sequence shown here is derived from an EMBL/GenBank/DDBJ whole genome shotgun (WGS) entry which is preliminary data.</text>
</comment>
<dbReference type="GO" id="GO:0032259">
    <property type="term" value="P:methylation"/>
    <property type="evidence" value="ECO:0007669"/>
    <property type="project" value="UniProtKB-KW"/>
</dbReference>
<proteinExistence type="predicted"/>
<evidence type="ECO:0000313" key="6">
    <source>
        <dbReference type="EMBL" id="GAA0459224.1"/>
    </source>
</evidence>
<keyword evidence="6" id="KW-0808">Transferase</keyword>
<keyword evidence="4 5" id="KW-0472">Membrane</keyword>
<feature type="transmembrane region" description="Helical" evidence="5">
    <location>
        <begin position="69"/>
        <end position="89"/>
    </location>
</feature>
<evidence type="ECO:0000256" key="5">
    <source>
        <dbReference type="SAM" id="Phobius"/>
    </source>
</evidence>
<accession>A0ABN0ZUA2</accession>
<feature type="transmembrane region" description="Helical" evidence="5">
    <location>
        <begin position="40"/>
        <end position="57"/>
    </location>
</feature>
<dbReference type="Proteomes" id="UP001500740">
    <property type="component" value="Unassembled WGS sequence"/>
</dbReference>
<dbReference type="InterPro" id="IPR007269">
    <property type="entry name" value="ICMT_MeTrfase"/>
</dbReference>
<dbReference type="GO" id="GO:0008168">
    <property type="term" value="F:methyltransferase activity"/>
    <property type="evidence" value="ECO:0007669"/>
    <property type="project" value="UniProtKB-KW"/>
</dbReference>
<evidence type="ECO:0000313" key="7">
    <source>
        <dbReference type="Proteomes" id="UP001500740"/>
    </source>
</evidence>
<dbReference type="Pfam" id="PF04140">
    <property type="entry name" value="ICMT"/>
    <property type="match status" value="1"/>
</dbReference>
<keyword evidence="3 5" id="KW-1133">Transmembrane helix</keyword>
<dbReference type="RefSeq" id="WP_343782568.1">
    <property type="nucleotide sequence ID" value="NZ_BAAACZ010000009.1"/>
</dbReference>
<evidence type="ECO:0000256" key="2">
    <source>
        <dbReference type="ARBA" id="ARBA00022692"/>
    </source>
</evidence>